<dbReference type="Pfam" id="PF13350">
    <property type="entry name" value="Y_phosphatase3"/>
    <property type="match status" value="1"/>
</dbReference>
<dbReference type="RefSeq" id="WP_344775555.1">
    <property type="nucleotide sequence ID" value="NZ_BAABAH010000007.1"/>
</dbReference>
<dbReference type="PROSITE" id="PS00383">
    <property type="entry name" value="TYR_PHOSPHATASE_1"/>
    <property type="match status" value="1"/>
</dbReference>
<dbReference type="EMBL" id="BAABAH010000007">
    <property type="protein sequence ID" value="GAA3821048.1"/>
    <property type="molecule type" value="Genomic_DNA"/>
</dbReference>
<dbReference type="InterPro" id="IPR026893">
    <property type="entry name" value="Tyr/Ser_Pase_IphP-type"/>
</dbReference>
<dbReference type="SUPFAM" id="SSF52799">
    <property type="entry name" value="(Phosphotyrosine protein) phosphatases II"/>
    <property type="match status" value="1"/>
</dbReference>
<comment type="similarity">
    <text evidence="1">Belongs to the protein-tyrosine phosphatase family.</text>
</comment>
<comment type="caution">
    <text evidence="2">The sequence shown here is derived from an EMBL/GenBank/DDBJ whole genome shotgun (WGS) entry which is preliminary data.</text>
</comment>
<evidence type="ECO:0000313" key="3">
    <source>
        <dbReference type="Proteomes" id="UP001501821"/>
    </source>
</evidence>
<proteinExistence type="inferred from homology"/>
<dbReference type="PANTHER" id="PTHR31126">
    <property type="entry name" value="TYROSINE-PROTEIN PHOSPHATASE"/>
    <property type="match status" value="1"/>
</dbReference>
<dbReference type="InterPro" id="IPR016130">
    <property type="entry name" value="Tyr_Pase_AS"/>
</dbReference>
<protein>
    <submittedName>
        <fullName evidence="2">Tyrosine-protein phosphatase</fullName>
    </submittedName>
</protein>
<accession>A0ABP7IL74</accession>
<sequence>MTDFRADARFQGAEGEDLLRLASADNFRDVAGTGYATVDGARMRRGVFYRSNELQLSDEDHSTLTGLGLTAVLDLRTQGEIDRHPDAEIPGAEWHHFDVIGIPMEEVASLQSREAAIDVMHRVYTGFVEVESSRTAYGELFRQLARGGPQLFHCTAGKDRTGWAAALLQHIAGVDDATIESDYLLTNAFAGASRAAVENAIREHLGEDGVRVLEPTLVVDTGYLRSAYAAVEKLYGDRETYLREGLGLDDRTISGLRELLRET</sequence>
<dbReference type="Gene3D" id="3.90.190.10">
    <property type="entry name" value="Protein tyrosine phosphatase superfamily"/>
    <property type="match status" value="1"/>
</dbReference>
<dbReference type="Proteomes" id="UP001501821">
    <property type="component" value="Unassembled WGS sequence"/>
</dbReference>
<keyword evidence="3" id="KW-1185">Reference proteome</keyword>
<reference evidence="3" key="1">
    <citation type="journal article" date="2019" name="Int. J. Syst. Evol. Microbiol.">
        <title>The Global Catalogue of Microorganisms (GCM) 10K type strain sequencing project: providing services to taxonomists for standard genome sequencing and annotation.</title>
        <authorList>
            <consortium name="The Broad Institute Genomics Platform"/>
            <consortium name="The Broad Institute Genome Sequencing Center for Infectious Disease"/>
            <person name="Wu L."/>
            <person name="Ma J."/>
        </authorList>
    </citation>
    <scope>NUCLEOTIDE SEQUENCE [LARGE SCALE GENOMIC DNA]</scope>
    <source>
        <strain evidence="3">JCM 16953</strain>
    </source>
</reference>
<dbReference type="InterPro" id="IPR029021">
    <property type="entry name" value="Prot-tyrosine_phosphatase-like"/>
</dbReference>
<name>A0ABP7IL74_9ACTN</name>
<evidence type="ECO:0000256" key="1">
    <source>
        <dbReference type="ARBA" id="ARBA00009580"/>
    </source>
</evidence>
<organism evidence="2 3">
    <name type="scientific">Nocardioides panacisoli</name>
    <dbReference type="NCBI Taxonomy" id="627624"/>
    <lineage>
        <taxon>Bacteria</taxon>
        <taxon>Bacillati</taxon>
        <taxon>Actinomycetota</taxon>
        <taxon>Actinomycetes</taxon>
        <taxon>Propionibacteriales</taxon>
        <taxon>Nocardioidaceae</taxon>
        <taxon>Nocardioides</taxon>
    </lineage>
</organism>
<evidence type="ECO:0000313" key="2">
    <source>
        <dbReference type="EMBL" id="GAA3821048.1"/>
    </source>
</evidence>
<gene>
    <name evidence="2" type="ORF">GCM10022242_23390</name>
</gene>
<dbReference type="PANTHER" id="PTHR31126:SF1">
    <property type="entry name" value="TYROSINE SPECIFIC PROTEIN PHOSPHATASES DOMAIN-CONTAINING PROTEIN"/>
    <property type="match status" value="1"/>
</dbReference>